<dbReference type="InterPro" id="IPR040958">
    <property type="entry name" value="SNAD1"/>
</dbReference>
<sequence>MKMSNRWWITVTLVFSLPALRSAAPDQNRLPGLIQEIRRMKNGFNINTMYSVALSLPVNHWYDLSGVTKPTAQEGQGIKNGEVFRNSRLSMATVLTTTRPPTHAEWRVLNNLHLQSNDGDLFVIFAHASPCDANCANPGSPRNIIDLINNVINRGAWRDKAFVFENIFTPRGQQIADKNKLKQALRDLGTSSIGLANIFRCFQSKRTRRFRCTSCATGGDVTDDCVNYNA</sequence>
<reference evidence="3 4" key="1">
    <citation type="submission" date="2025-04" db="UniProtKB">
        <authorList>
            <consortium name="RefSeq"/>
        </authorList>
    </citation>
    <scope>IDENTIFICATION</scope>
    <source>
        <tissue evidence="3 4">Brain</tissue>
    </source>
</reference>
<dbReference type="RefSeq" id="XP_018545117.1">
    <property type="nucleotide sequence ID" value="XM_018689601.2"/>
</dbReference>
<name>A0AAJ7Q2P1_LATCA</name>
<proteinExistence type="predicted"/>
<accession>A0AAJ7Q2P1</accession>
<keyword evidence="1" id="KW-0732">Signal</keyword>
<feature type="chain" id="PRO_5044709058" evidence="1">
    <location>
        <begin position="24"/>
        <end position="230"/>
    </location>
</feature>
<dbReference type="GeneID" id="108892174"/>
<evidence type="ECO:0000256" key="1">
    <source>
        <dbReference type="SAM" id="SignalP"/>
    </source>
</evidence>
<dbReference type="AlphaFoldDB" id="A0AAJ7Q2P1"/>
<protein>
    <submittedName>
        <fullName evidence="3 4">Uncharacterized protein LOC108892174</fullName>
    </submittedName>
</protein>
<dbReference type="Pfam" id="PF18744">
    <property type="entry name" value="SNAD1"/>
    <property type="match status" value="1"/>
</dbReference>
<dbReference type="KEGG" id="lcf:108892174"/>
<evidence type="ECO:0000313" key="3">
    <source>
        <dbReference type="RefSeq" id="XP_018545116.1"/>
    </source>
</evidence>
<feature type="signal peptide" evidence="1">
    <location>
        <begin position="1"/>
        <end position="23"/>
    </location>
</feature>
<organism evidence="2 4">
    <name type="scientific">Lates calcarifer</name>
    <name type="common">Barramundi</name>
    <name type="synonym">Holocentrus calcarifer</name>
    <dbReference type="NCBI Taxonomy" id="8187"/>
    <lineage>
        <taxon>Eukaryota</taxon>
        <taxon>Metazoa</taxon>
        <taxon>Chordata</taxon>
        <taxon>Craniata</taxon>
        <taxon>Vertebrata</taxon>
        <taxon>Euteleostomi</taxon>
        <taxon>Actinopterygii</taxon>
        <taxon>Neopterygii</taxon>
        <taxon>Teleostei</taxon>
        <taxon>Neoteleostei</taxon>
        <taxon>Acanthomorphata</taxon>
        <taxon>Carangaria</taxon>
        <taxon>Carangaria incertae sedis</taxon>
        <taxon>Centropomidae</taxon>
        <taxon>Lates</taxon>
    </lineage>
</organism>
<gene>
    <name evidence="3 4" type="primary">LOC108892174</name>
</gene>
<evidence type="ECO:0000313" key="2">
    <source>
        <dbReference type="Proteomes" id="UP000694890"/>
    </source>
</evidence>
<dbReference type="RefSeq" id="XP_018545116.1">
    <property type="nucleotide sequence ID" value="XM_018689600.2"/>
</dbReference>
<evidence type="ECO:0000313" key="4">
    <source>
        <dbReference type="RefSeq" id="XP_018545117.1"/>
    </source>
</evidence>
<dbReference type="Proteomes" id="UP000694890">
    <property type="component" value="Linkage group LG5"/>
</dbReference>